<dbReference type="EnsemblProtists" id="PYU1_T004857">
    <property type="protein sequence ID" value="PYU1_T004857"/>
    <property type="gene ID" value="PYU1_G004846"/>
</dbReference>
<dbReference type="Proteomes" id="UP000019132">
    <property type="component" value="Unassembled WGS sequence"/>
</dbReference>
<accession>K3WIR5</accession>
<dbReference type="AlphaFoldDB" id="K3WIR5"/>
<evidence type="ECO:0000313" key="1">
    <source>
        <dbReference type="EnsemblProtists" id="PYU1_T004857"/>
    </source>
</evidence>
<protein>
    <submittedName>
        <fullName evidence="1">Uncharacterized protein</fullName>
    </submittedName>
</protein>
<dbReference type="InParanoid" id="K3WIR5"/>
<dbReference type="EMBL" id="GL376564">
    <property type="status" value="NOT_ANNOTATED_CDS"/>
    <property type="molecule type" value="Genomic_DNA"/>
</dbReference>
<dbReference type="HOGENOM" id="CLU_2836857_0_0_1"/>
<reference evidence="2" key="1">
    <citation type="journal article" date="2010" name="Genome Biol.">
        <title>Genome sequence of the necrotrophic plant pathogen Pythium ultimum reveals original pathogenicity mechanisms and effector repertoire.</title>
        <authorList>
            <person name="Levesque C.A."/>
            <person name="Brouwer H."/>
            <person name="Cano L."/>
            <person name="Hamilton J.P."/>
            <person name="Holt C."/>
            <person name="Huitema E."/>
            <person name="Raffaele S."/>
            <person name="Robideau G.P."/>
            <person name="Thines M."/>
            <person name="Win J."/>
            <person name="Zerillo M.M."/>
            <person name="Beakes G.W."/>
            <person name="Boore J.L."/>
            <person name="Busam D."/>
            <person name="Dumas B."/>
            <person name="Ferriera S."/>
            <person name="Fuerstenberg S.I."/>
            <person name="Gachon C.M."/>
            <person name="Gaulin E."/>
            <person name="Govers F."/>
            <person name="Grenville-Briggs L."/>
            <person name="Horner N."/>
            <person name="Hostetler J."/>
            <person name="Jiang R.H."/>
            <person name="Johnson J."/>
            <person name="Krajaejun T."/>
            <person name="Lin H."/>
            <person name="Meijer H.J."/>
            <person name="Moore B."/>
            <person name="Morris P."/>
            <person name="Phuntmart V."/>
            <person name="Puiu D."/>
            <person name="Shetty J."/>
            <person name="Stajich J.E."/>
            <person name="Tripathy S."/>
            <person name="Wawra S."/>
            <person name="van West P."/>
            <person name="Whitty B.R."/>
            <person name="Coutinho P.M."/>
            <person name="Henrissat B."/>
            <person name="Martin F."/>
            <person name="Thomas P.D."/>
            <person name="Tyler B.M."/>
            <person name="De Vries R.P."/>
            <person name="Kamoun S."/>
            <person name="Yandell M."/>
            <person name="Tisserat N."/>
            <person name="Buell C.R."/>
        </authorList>
    </citation>
    <scope>NUCLEOTIDE SEQUENCE</scope>
    <source>
        <strain evidence="2">DAOM:BR144</strain>
    </source>
</reference>
<proteinExistence type="predicted"/>
<reference evidence="2" key="2">
    <citation type="submission" date="2010-04" db="EMBL/GenBank/DDBJ databases">
        <authorList>
            <person name="Buell R."/>
            <person name="Hamilton J."/>
            <person name="Hostetler J."/>
        </authorList>
    </citation>
    <scope>NUCLEOTIDE SEQUENCE [LARGE SCALE GENOMIC DNA]</scope>
    <source>
        <strain evidence="2">DAOM:BR144</strain>
    </source>
</reference>
<dbReference type="VEuPathDB" id="FungiDB:PYU1_G004846"/>
<sequence length="66" mass="7594">MALQQFYLAREIEKQKRAARNRCAIGTSCFFVGWDGLEWCCNEILRTGGNTSKPNRPFLLLLALSW</sequence>
<reference evidence="1" key="3">
    <citation type="submission" date="2015-02" db="UniProtKB">
        <authorList>
            <consortium name="EnsemblProtists"/>
        </authorList>
    </citation>
    <scope>IDENTIFICATION</scope>
    <source>
        <strain evidence="1">DAOM BR144</strain>
    </source>
</reference>
<keyword evidence="2" id="KW-1185">Reference proteome</keyword>
<organism evidence="1 2">
    <name type="scientific">Globisporangium ultimum (strain ATCC 200006 / CBS 805.95 / DAOM BR144)</name>
    <name type="common">Pythium ultimum</name>
    <dbReference type="NCBI Taxonomy" id="431595"/>
    <lineage>
        <taxon>Eukaryota</taxon>
        <taxon>Sar</taxon>
        <taxon>Stramenopiles</taxon>
        <taxon>Oomycota</taxon>
        <taxon>Peronosporomycetes</taxon>
        <taxon>Pythiales</taxon>
        <taxon>Pythiaceae</taxon>
        <taxon>Globisporangium</taxon>
    </lineage>
</organism>
<name>K3WIR5_GLOUD</name>
<evidence type="ECO:0000313" key="2">
    <source>
        <dbReference type="Proteomes" id="UP000019132"/>
    </source>
</evidence>